<accession>A0A1G7YAP7</accession>
<reference evidence="2" key="1">
    <citation type="submission" date="2016-10" db="EMBL/GenBank/DDBJ databases">
        <authorList>
            <person name="Varghese N."/>
            <person name="Submissions S."/>
        </authorList>
    </citation>
    <scope>NUCLEOTIDE SEQUENCE [LARGE SCALE GENOMIC DNA]</scope>
    <source>
        <strain evidence="2">BP1-148</strain>
    </source>
</reference>
<name>A0A1G7YAP7_9BACT</name>
<gene>
    <name evidence="1" type="ORF">SAMN04487901_11319</name>
</gene>
<proteinExistence type="predicted"/>
<organism evidence="1 2">
    <name type="scientific">Prevotella communis</name>
    <dbReference type="NCBI Taxonomy" id="2913614"/>
    <lineage>
        <taxon>Bacteria</taxon>
        <taxon>Pseudomonadati</taxon>
        <taxon>Bacteroidota</taxon>
        <taxon>Bacteroidia</taxon>
        <taxon>Bacteroidales</taxon>
        <taxon>Prevotellaceae</taxon>
        <taxon>Prevotella</taxon>
    </lineage>
</organism>
<dbReference type="AlphaFoldDB" id="A0A1G7YAP7"/>
<dbReference type="EMBL" id="FNCQ01000013">
    <property type="protein sequence ID" value="SDG93531.1"/>
    <property type="molecule type" value="Genomic_DNA"/>
</dbReference>
<dbReference type="Proteomes" id="UP000198779">
    <property type="component" value="Unassembled WGS sequence"/>
</dbReference>
<protein>
    <submittedName>
        <fullName evidence="1">Uncharacterized protein</fullName>
    </submittedName>
</protein>
<sequence length="34" mass="3936">MKNMRIKDLNFGDDKRCTCNFEVVSDANELNTIT</sequence>
<evidence type="ECO:0000313" key="1">
    <source>
        <dbReference type="EMBL" id="SDG93531.1"/>
    </source>
</evidence>
<keyword evidence="2" id="KW-1185">Reference proteome</keyword>
<evidence type="ECO:0000313" key="2">
    <source>
        <dbReference type="Proteomes" id="UP000198779"/>
    </source>
</evidence>